<dbReference type="SUPFAM" id="SSF50729">
    <property type="entry name" value="PH domain-like"/>
    <property type="match status" value="1"/>
</dbReference>
<dbReference type="PROSITE" id="PS50003">
    <property type="entry name" value="PH_DOMAIN"/>
    <property type="match status" value="1"/>
</dbReference>
<dbReference type="SMART" id="SM00233">
    <property type="entry name" value="PH"/>
    <property type="match status" value="1"/>
</dbReference>
<keyword evidence="7" id="KW-1133">Transmembrane helix</keyword>
<feature type="domain" description="PH" evidence="8">
    <location>
        <begin position="1"/>
        <end position="89"/>
    </location>
</feature>
<protein>
    <submittedName>
        <fullName evidence="9">Oxysterol-binding protein, putative</fullName>
    </submittedName>
</protein>
<feature type="transmembrane region" description="Helical" evidence="7">
    <location>
        <begin position="175"/>
        <end position="195"/>
    </location>
</feature>
<gene>
    <name evidence="9" type="ORF">IMG5_123890</name>
</gene>
<dbReference type="PANTHER" id="PTHR10972:SF205">
    <property type="entry name" value="OXYSTEROL-BINDING PROTEIN 1"/>
    <property type="match status" value="1"/>
</dbReference>
<keyword evidence="4" id="KW-0445">Lipid transport</keyword>
<dbReference type="InterPro" id="IPR001849">
    <property type="entry name" value="PH_domain"/>
</dbReference>
<dbReference type="eggNOG" id="KOG1737">
    <property type="taxonomic scope" value="Eukaryota"/>
</dbReference>
<evidence type="ECO:0000313" key="10">
    <source>
        <dbReference type="Proteomes" id="UP000008983"/>
    </source>
</evidence>
<evidence type="ECO:0000256" key="3">
    <source>
        <dbReference type="ARBA" id="ARBA00022553"/>
    </source>
</evidence>
<evidence type="ECO:0000256" key="7">
    <source>
        <dbReference type="SAM" id="Phobius"/>
    </source>
</evidence>
<dbReference type="Proteomes" id="UP000008983">
    <property type="component" value="Unassembled WGS sequence"/>
</dbReference>
<dbReference type="PROSITE" id="PS01013">
    <property type="entry name" value="OSBP"/>
    <property type="match status" value="1"/>
</dbReference>
<dbReference type="GO" id="GO:0005829">
    <property type="term" value="C:cytosol"/>
    <property type="evidence" value="ECO:0007669"/>
    <property type="project" value="TreeGrafter"/>
</dbReference>
<dbReference type="OMA" id="CDHKEDD"/>
<dbReference type="RefSeq" id="XP_004032360.1">
    <property type="nucleotide sequence ID" value="XM_004032312.1"/>
</dbReference>
<dbReference type="SUPFAM" id="SSF144000">
    <property type="entry name" value="Oxysterol-binding protein-like"/>
    <property type="match status" value="1"/>
</dbReference>
<keyword evidence="2" id="KW-0813">Transport</keyword>
<dbReference type="Pfam" id="PF00169">
    <property type="entry name" value="PH"/>
    <property type="match status" value="1"/>
</dbReference>
<organism evidence="9 10">
    <name type="scientific">Ichthyophthirius multifiliis</name>
    <name type="common">White spot disease agent</name>
    <name type="synonym">Ich</name>
    <dbReference type="NCBI Taxonomy" id="5932"/>
    <lineage>
        <taxon>Eukaryota</taxon>
        <taxon>Sar</taxon>
        <taxon>Alveolata</taxon>
        <taxon>Ciliophora</taxon>
        <taxon>Intramacronucleata</taxon>
        <taxon>Oligohymenophorea</taxon>
        <taxon>Hymenostomatida</taxon>
        <taxon>Ophryoglenina</taxon>
        <taxon>Ichthyophthirius</taxon>
    </lineage>
</organism>
<dbReference type="EMBL" id="GL983945">
    <property type="protein sequence ID" value="EGR30773.1"/>
    <property type="molecule type" value="Genomic_DNA"/>
</dbReference>
<dbReference type="Gene3D" id="3.30.70.3490">
    <property type="match status" value="1"/>
</dbReference>
<keyword evidence="10" id="KW-1185">Reference proteome</keyword>
<dbReference type="GeneID" id="14906893"/>
<dbReference type="FunCoup" id="G0QVI1">
    <property type="interactions" value="27"/>
</dbReference>
<evidence type="ECO:0000256" key="5">
    <source>
        <dbReference type="ARBA" id="ARBA00023121"/>
    </source>
</evidence>
<keyword evidence="7" id="KW-0472">Membrane</keyword>
<dbReference type="STRING" id="857967.G0QVI1"/>
<keyword evidence="7" id="KW-0812">Transmembrane</keyword>
<dbReference type="PANTHER" id="PTHR10972">
    <property type="entry name" value="OXYSTEROL-BINDING PROTEIN-RELATED"/>
    <property type="match status" value="1"/>
</dbReference>
<dbReference type="OrthoDB" id="309527at2759"/>
<evidence type="ECO:0000259" key="8">
    <source>
        <dbReference type="PROSITE" id="PS50003"/>
    </source>
</evidence>
<dbReference type="Gene3D" id="2.30.29.30">
    <property type="entry name" value="Pleckstrin-homology domain (PH domain)/Phosphotyrosine-binding domain (PTB)"/>
    <property type="match status" value="1"/>
</dbReference>
<dbReference type="InterPro" id="IPR018494">
    <property type="entry name" value="Oxysterol-bd_CS"/>
</dbReference>
<dbReference type="FunFam" id="2.40.160.120:FF:000001">
    <property type="entry name" value="Oxysterol-binding protein"/>
    <property type="match status" value="1"/>
</dbReference>
<dbReference type="GO" id="GO:0016020">
    <property type="term" value="C:membrane"/>
    <property type="evidence" value="ECO:0007669"/>
    <property type="project" value="TreeGrafter"/>
</dbReference>
<reference evidence="9 10" key="1">
    <citation type="submission" date="2011-07" db="EMBL/GenBank/DDBJ databases">
        <authorList>
            <person name="Coyne R."/>
            <person name="Brami D."/>
            <person name="Johnson J."/>
            <person name="Hostetler J."/>
            <person name="Hannick L."/>
            <person name="Clark T."/>
            <person name="Cassidy-Hanley D."/>
            <person name="Inman J."/>
        </authorList>
    </citation>
    <scope>NUCLEOTIDE SEQUENCE [LARGE SCALE GENOMIC DNA]</scope>
    <source>
        <strain evidence="9 10">G5</strain>
    </source>
</reference>
<name>G0QVI1_ICHMU</name>
<evidence type="ECO:0000256" key="6">
    <source>
        <dbReference type="RuleBase" id="RU003844"/>
    </source>
</evidence>
<keyword evidence="5" id="KW-0446">Lipid-binding</keyword>
<proteinExistence type="inferred from homology"/>
<dbReference type="InParanoid" id="G0QVI1"/>
<evidence type="ECO:0000313" key="9">
    <source>
        <dbReference type="EMBL" id="EGR30773.1"/>
    </source>
</evidence>
<keyword evidence="3" id="KW-0597">Phosphoprotein</keyword>
<dbReference type="Pfam" id="PF01237">
    <property type="entry name" value="Oxysterol_BP"/>
    <property type="match status" value="1"/>
</dbReference>
<accession>G0QVI1</accession>
<dbReference type="Gene3D" id="2.40.160.120">
    <property type="match status" value="1"/>
</dbReference>
<evidence type="ECO:0000256" key="1">
    <source>
        <dbReference type="ARBA" id="ARBA00008842"/>
    </source>
</evidence>
<comment type="similarity">
    <text evidence="1 6">Belongs to the OSBP family.</text>
</comment>
<dbReference type="InterPro" id="IPR011993">
    <property type="entry name" value="PH-like_dom_sf"/>
</dbReference>
<dbReference type="GO" id="GO:0120009">
    <property type="term" value="P:intermembrane lipid transfer"/>
    <property type="evidence" value="ECO:0007669"/>
    <property type="project" value="UniProtKB-ARBA"/>
</dbReference>
<dbReference type="AlphaFoldDB" id="G0QVI1"/>
<dbReference type="InterPro" id="IPR000648">
    <property type="entry name" value="Oxysterol-bd"/>
</dbReference>
<dbReference type="CDD" id="cd13293">
    <property type="entry name" value="PH_CpORP2-like"/>
    <property type="match status" value="1"/>
</dbReference>
<dbReference type="InterPro" id="IPR037239">
    <property type="entry name" value="OSBP_sf"/>
</dbReference>
<evidence type="ECO:0000256" key="2">
    <source>
        <dbReference type="ARBA" id="ARBA00022448"/>
    </source>
</evidence>
<evidence type="ECO:0000256" key="4">
    <source>
        <dbReference type="ARBA" id="ARBA00023055"/>
    </source>
</evidence>
<sequence length="649" mass="75822">MEGYLKKWINLFQQWKYRYFILHEDCLHYCDTKGSQIKGTIHLKIANIAQTADDPLRIIINSGTNQIEIKAPNIHSQKQWLQKLQEVQDYARCQFDSLTLEQLEQLIKVNKTLDPAYKKMLITSNNQKIEKSLVEVYENGAKLDEILSELLPQISSTKQKDLVDNLQKYTHQIKVLFIQIISISIMFLQIIYIYLYSDDTYFYKVQQSQCILEDFQKINNQNQIIPQQNQIVSQTSLVAFFKDRCQVKYRLLTSNPAYLATEISNEAIRTKLPKEKDPNEKINIWSILKDSIGKDLSKFAVPVYLNEPISMLQRLAEQMEYSEALDKANAQDDSCLALCFAMGFAASVYAGTINRTKKPFNPLLGETFEYVDDLKGYKFISEQVSHHPPISAGIGESKNFIFQGDSNIKNQFWGKSFEVKPLGHFHIFLKRNKWDITFKKCTTAVKNIFIGQMYIDHYGVMEFKNHTTGDFGELNFQEKGAWSDKGQYQIEGWVNNKDNICAYKLNGKWNSDLICKNVNTGESLVVWKRYQLPVGSEKYYQYTLYAMQLNNLNKENIKWICPTDSRLRPDQRALEYGLLDIAADEKFRLEQKQRARRKENELSGKQHDIVFFEQKLDQLTGELEYKYKGGYWEAREKQDWSQLPILDLY</sequence>
<dbReference type="GO" id="GO:0032934">
    <property type="term" value="F:sterol binding"/>
    <property type="evidence" value="ECO:0007669"/>
    <property type="project" value="TreeGrafter"/>
</dbReference>